<dbReference type="PANTHER" id="PTHR46401:SF2">
    <property type="entry name" value="GLYCOSYLTRANSFERASE WBBK-RELATED"/>
    <property type="match status" value="1"/>
</dbReference>
<keyword evidence="1 2" id="KW-0808">Transferase</keyword>
<proteinExistence type="predicted"/>
<dbReference type="SUPFAM" id="SSF53756">
    <property type="entry name" value="UDP-Glycosyltransferase/glycogen phosphorylase"/>
    <property type="match status" value="1"/>
</dbReference>
<dbReference type="OrthoDB" id="9771846at2"/>
<evidence type="ECO:0000313" key="2">
    <source>
        <dbReference type="EMBL" id="PFG33183.1"/>
    </source>
</evidence>
<dbReference type="Gene3D" id="3.40.50.2000">
    <property type="entry name" value="Glycogen Phosphorylase B"/>
    <property type="match status" value="2"/>
</dbReference>
<dbReference type="GO" id="GO:0016757">
    <property type="term" value="F:glycosyltransferase activity"/>
    <property type="evidence" value="ECO:0007669"/>
    <property type="project" value="TreeGrafter"/>
</dbReference>
<dbReference type="AlphaFoldDB" id="A0A2A9E2X1"/>
<evidence type="ECO:0000313" key="3">
    <source>
        <dbReference type="Proteomes" id="UP000225548"/>
    </source>
</evidence>
<accession>A0A2A9E2X1</accession>
<gene>
    <name evidence="2" type="ORF">ATL42_1043</name>
</gene>
<dbReference type="PANTHER" id="PTHR46401">
    <property type="entry name" value="GLYCOSYLTRANSFERASE WBBK-RELATED"/>
    <property type="match status" value="1"/>
</dbReference>
<evidence type="ECO:0000256" key="1">
    <source>
        <dbReference type="ARBA" id="ARBA00022679"/>
    </source>
</evidence>
<reference evidence="2 3" key="1">
    <citation type="submission" date="2017-10" db="EMBL/GenBank/DDBJ databases">
        <title>Sequencing the genomes of 1000 actinobacteria strains.</title>
        <authorList>
            <person name="Klenk H.-P."/>
        </authorList>
    </citation>
    <scope>NUCLEOTIDE SEQUENCE [LARGE SCALE GENOMIC DNA]</scope>
    <source>
        <strain evidence="2 3">DSM 18966</strain>
    </source>
</reference>
<sequence length="356" mass="40280">MTGPRVVESWPARQNRAKNPFQALLTEGLERQGWVVREFNLKRSPFRRADVWHWHWPDAQFSRKGTVRARVRSLMLRTLLLLARARGTRVVWTVHNFANHEGNNAEVEARFFAHLQKVVSGVHFMSEASRTEAYERLPYLAQRPYVVLPHGHYRDVVTPSPRAAARERLDLRGAGVLFAFVGQIRRYKGVGQLLDAFAGVQSRSAHLLVAGSVKDDSAPYLQESADTDDRVQLVLRYLEDEEMSTMVSAADVVVLPYEKVTNSGSALLALSLDRPVLVPRTETFVELQAMVGSRWVVIYDAPLTPEVLEETAAWAREQPEEHADLSALDWSTLGRSMTRWYAQLVDGRSEQANHGS</sequence>
<keyword evidence="3" id="KW-1185">Reference proteome</keyword>
<organism evidence="2 3">
    <name type="scientific">Sanguibacter antarcticus</name>
    <dbReference type="NCBI Taxonomy" id="372484"/>
    <lineage>
        <taxon>Bacteria</taxon>
        <taxon>Bacillati</taxon>
        <taxon>Actinomycetota</taxon>
        <taxon>Actinomycetes</taxon>
        <taxon>Micrococcales</taxon>
        <taxon>Sanguibacteraceae</taxon>
        <taxon>Sanguibacter</taxon>
    </lineage>
</organism>
<dbReference type="RefSeq" id="WP_098454428.1">
    <property type="nucleotide sequence ID" value="NZ_PDJG01000001.1"/>
</dbReference>
<name>A0A2A9E2X1_9MICO</name>
<dbReference type="Pfam" id="PF13692">
    <property type="entry name" value="Glyco_trans_1_4"/>
    <property type="match status" value="1"/>
</dbReference>
<dbReference type="Proteomes" id="UP000225548">
    <property type="component" value="Unassembled WGS sequence"/>
</dbReference>
<protein>
    <submittedName>
        <fullName evidence="2">Glycosyltransferase involved in cell wall biosynthesis</fullName>
    </submittedName>
</protein>
<dbReference type="GO" id="GO:0009103">
    <property type="term" value="P:lipopolysaccharide biosynthetic process"/>
    <property type="evidence" value="ECO:0007669"/>
    <property type="project" value="TreeGrafter"/>
</dbReference>
<dbReference type="EMBL" id="PDJG01000001">
    <property type="protein sequence ID" value="PFG33183.1"/>
    <property type="molecule type" value="Genomic_DNA"/>
</dbReference>
<comment type="caution">
    <text evidence="2">The sequence shown here is derived from an EMBL/GenBank/DDBJ whole genome shotgun (WGS) entry which is preliminary data.</text>
</comment>